<evidence type="ECO:0000256" key="3">
    <source>
        <dbReference type="ARBA" id="ARBA00022528"/>
    </source>
</evidence>
<keyword evidence="12" id="KW-0411">Iron-sulfur</keyword>
<keyword evidence="11" id="KW-0408">Iron</keyword>
<gene>
    <name evidence="16" type="ORF">LITE_LOCUS48542</name>
</gene>
<dbReference type="PROSITE" id="PS51296">
    <property type="entry name" value="RIESKE"/>
    <property type="match status" value="1"/>
</dbReference>
<organism evidence="16 17">
    <name type="scientific">Linum tenue</name>
    <dbReference type="NCBI Taxonomy" id="586396"/>
    <lineage>
        <taxon>Eukaryota</taxon>
        <taxon>Viridiplantae</taxon>
        <taxon>Streptophyta</taxon>
        <taxon>Embryophyta</taxon>
        <taxon>Tracheophyta</taxon>
        <taxon>Spermatophyta</taxon>
        <taxon>Magnoliopsida</taxon>
        <taxon>eudicotyledons</taxon>
        <taxon>Gunneridae</taxon>
        <taxon>Pentapetalae</taxon>
        <taxon>rosids</taxon>
        <taxon>fabids</taxon>
        <taxon>Malpighiales</taxon>
        <taxon>Linaceae</taxon>
        <taxon>Linum</taxon>
    </lineage>
</organism>
<dbReference type="SUPFAM" id="SSF50022">
    <property type="entry name" value="ISP domain"/>
    <property type="match status" value="1"/>
</dbReference>
<evidence type="ECO:0000256" key="7">
    <source>
        <dbReference type="ARBA" id="ARBA00022723"/>
    </source>
</evidence>
<dbReference type="InterPro" id="IPR050584">
    <property type="entry name" value="Cholesterol_7-desaturase"/>
</dbReference>
<keyword evidence="4" id="KW-0934">Plastid</keyword>
<evidence type="ECO:0000256" key="1">
    <source>
        <dbReference type="ARBA" id="ARBA00004229"/>
    </source>
</evidence>
<dbReference type="GO" id="GO:0046872">
    <property type="term" value="F:metal ion binding"/>
    <property type="evidence" value="ECO:0007669"/>
    <property type="project" value="UniProtKB-KW"/>
</dbReference>
<evidence type="ECO:0000256" key="2">
    <source>
        <dbReference type="ARBA" id="ARBA00004370"/>
    </source>
</evidence>
<dbReference type="Proteomes" id="UP001154282">
    <property type="component" value="Unassembled WGS sequence"/>
</dbReference>
<keyword evidence="13" id="KW-0472">Membrane</keyword>
<evidence type="ECO:0000256" key="13">
    <source>
        <dbReference type="ARBA" id="ARBA00023136"/>
    </source>
</evidence>
<dbReference type="SUPFAM" id="SSF55961">
    <property type="entry name" value="Bet v1-like"/>
    <property type="match status" value="1"/>
</dbReference>
<proteinExistence type="predicted"/>
<dbReference type="CDD" id="cd03480">
    <property type="entry name" value="Rieske_RO_Alpha_PaO"/>
    <property type="match status" value="1"/>
</dbReference>
<dbReference type="GO" id="GO:0010277">
    <property type="term" value="F:chlorophyllide a oxygenase activity"/>
    <property type="evidence" value="ECO:0007669"/>
    <property type="project" value="InterPro"/>
</dbReference>
<evidence type="ECO:0000259" key="15">
    <source>
        <dbReference type="PROSITE" id="PS51296"/>
    </source>
</evidence>
<name>A0AAV0RJX4_9ROSI</name>
<keyword evidence="5" id="KW-0812">Transmembrane</keyword>
<evidence type="ECO:0000256" key="8">
    <source>
        <dbReference type="ARBA" id="ARBA00022946"/>
    </source>
</evidence>
<keyword evidence="6" id="KW-0001">2Fe-2S</keyword>
<dbReference type="Gene3D" id="3.90.380.10">
    <property type="entry name" value="Naphthalene 1,2-dioxygenase Alpha Subunit, Chain A, domain 1"/>
    <property type="match status" value="1"/>
</dbReference>
<evidence type="ECO:0000313" key="17">
    <source>
        <dbReference type="Proteomes" id="UP001154282"/>
    </source>
</evidence>
<evidence type="ECO:0000256" key="6">
    <source>
        <dbReference type="ARBA" id="ARBA00022714"/>
    </source>
</evidence>
<dbReference type="AlphaFoldDB" id="A0AAV0RJX4"/>
<evidence type="ECO:0000313" key="16">
    <source>
        <dbReference type="EMBL" id="CAI0557933.1"/>
    </source>
</evidence>
<evidence type="ECO:0000256" key="4">
    <source>
        <dbReference type="ARBA" id="ARBA00022640"/>
    </source>
</evidence>
<feature type="domain" description="Rieske" evidence="15">
    <location>
        <begin position="82"/>
        <end position="192"/>
    </location>
</feature>
<reference evidence="16" key="1">
    <citation type="submission" date="2022-08" db="EMBL/GenBank/DDBJ databases">
        <authorList>
            <person name="Gutierrez-Valencia J."/>
        </authorList>
    </citation>
    <scope>NUCLEOTIDE SEQUENCE</scope>
</reference>
<dbReference type="InterPro" id="IPR017941">
    <property type="entry name" value="Rieske_2Fe-2S"/>
</dbReference>
<protein>
    <recommendedName>
        <fullName evidence="15">Rieske domain-containing protein</fullName>
    </recommendedName>
</protein>
<accession>A0AAV0RJX4</accession>
<comment type="caution">
    <text evidence="16">The sequence shown here is derived from an EMBL/GenBank/DDBJ whole genome shotgun (WGS) entry which is preliminary data.</text>
</comment>
<dbReference type="Pfam" id="PF08417">
    <property type="entry name" value="PaO"/>
    <property type="match status" value="1"/>
</dbReference>
<comment type="subcellular location">
    <subcellularLocation>
        <location evidence="2">Membrane</location>
    </subcellularLocation>
    <subcellularLocation>
        <location evidence="1">Plastid</location>
        <location evidence="1">Chloroplast</location>
    </subcellularLocation>
</comment>
<keyword evidence="10" id="KW-0560">Oxidoreductase</keyword>
<evidence type="ECO:0000256" key="5">
    <source>
        <dbReference type="ARBA" id="ARBA00022692"/>
    </source>
</evidence>
<feature type="region of interest" description="Disordered" evidence="14">
    <location>
        <begin position="17"/>
        <end position="59"/>
    </location>
</feature>
<evidence type="ECO:0000256" key="14">
    <source>
        <dbReference type="SAM" id="MobiDB-lite"/>
    </source>
</evidence>
<dbReference type="InterPro" id="IPR036922">
    <property type="entry name" value="Rieske_2Fe-2S_sf"/>
</dbReference>
<evidence type="ECO:0000256" key="10">
    <source>
        <dbReference type="ARBA" id="ARBA00023002"/>
    </source>
</evidence>
<dbReference type="PANTHER" id="PTHR21266:SF32">
    <property type="entry name" value="CHOLESTEROL 7-DESATURASE NVD"/>
    <property type="match status" value="1"/>
</dbReference>
<keyword evidence="3" id="KW-0150">Chloroplast</keyword>
<dbReference type="GO" id="GO:0009507">
    <property type="term" value="C:chloroplast"/>
    <property type="evidence" value="ECO:0007669"/>
    <property type="project" value="UniProtKB-SubCell"/>
</dbReference>
<keyword evidence="17" id="KW-1185">Reference proteome</keyword>
<sequence length="549" mass="61912">MDVFSTPAHFQPLNSLLNGDSSKPKLRNVRSSIPSSLPGPLLHAAPSKSRLSSSSPVSVASPLEPAIDVAAGEEKFDWYSQWYPVMPVCDLDKREPHAKQVLGMDVVVWWDRNENAWKVFDDMCPHRLAPLSEGRIDPSGRLQCAYHGWCFDGNGNCKLIPQSPLDGPSVHTNKRACVASYPTVVHHDMVWFWPNSDPQYRNIFDKKKPPFIPELDDPAFTKVMAIRDIPYGYDILIENLMDPAHLPYAHYGLALTKPFKEQRDREGGIPLDFTLKKLGIEGFDAELEFGYCKYQAPCILSIHAAGRSSLGITITCSLAAMQPSKGRRRMTLTFMCVPVSPGNSRLIWAFPRNFDIWIDKVVPRWMIHVANNLVLDSDLYLLHIEERKIKEIGSKNWQRACFLPCKSDALVVGYRRWFNKYADGEVDWRGRFSGDLPPTPPREQLMDRYWTHVVNCRSCSRAYKSLNAMATVLEVVAIGLIGVVAAATKQGAVSAAGRTRLAILGSVCYAVSRWLAHFVQKYFRYHGYNHSVPDKAMVFVQMFRLGVAP</sequence>
<dbReference type="PANTHER" id="PTHR21266">
    <property type="entry name" value="IRON-SULFUR DOMAIN CONTAINING PROTEIN"/>
    <property type="match status" value="1"/>
</dbReference>
<dbReference type="EMBL" id="CAMGYJ010000011">
    <property type="protein sequence ID" value="CAI0557933.1"/>
    <property type="molecule type" value="Genomic_DNA"/>
</dbReference>
<dbReference type="GO" id="GO:0016020">
    <property type="term" value="C:membrane"/>
    <property type="evidence" value="ECO:0007669"/>
    <property type="project" value="UniProtKB-SubCell"/>
</dbReference>
<keyword evidence="9" id="KW-1133">Transmembrane helix</keyword>
<dbReference type="InterPro" id="IPR013626">
    <property type="entry name" value="PaO"/>
</dbReference>
<keyword evidence="7" id="KW-0479">Metal-binding</keyword>
<evidence type="ECO:0000256" key="12">
    <source>
        <dbReference type="ARBA" id="ARBA00023014"/>
    </source>
</evidence>
<feature type="compositionally biased region" description="Low complexity" evidence="14">
    <location>
        <begin position="31"/>
        <end position="59"/>
    </location>
</feature>
<keyword evidence="8" id="KW-0809">Transit peptide</keyword>
<dbReference type="GO" id="GO:0051537">
    <property type="term" value="F:2 iron, 2 sulfur cluster binding"/>
    <property type="evidence" value="ECO:0007669"/>
    <property type="project" value="UniProtKB-KW"/>
</dbReference>
<dbReference type="Gene3D" id="2.102.10.10">
    <property type="entry name" value="Rieske [2Fe-2S] iron-sulphur domain"/>
    <property type="match status" value="1"/>
</dbReference>
<dbReference type="Pfam" id="PF00355">
    <property type="entry name" value="Rieske"/>
    <property type="match status" value="1"/>
</dbReference>
<evidence type="ECO:0000256" key="9">
    <source>
        <dbReference type="ARBA" id="ARBA00022989"/>
    </source>
</evidence>
<evidence type="ECO:0000256" key="11">
    <source>
        <dbReference type="ARBA" id="ARBA00023004"/>
    </source>
</evidence>